<protein>
    <recommendedName>
        <fullName evidence="4">Leucyl/phenylalanyl-tRNA--protein transferase</fullName>
        <ecNumber evidence="4">2.3.2.6</ecNumber>
    </recommendedName>
    <alternativeName>
        <fullName evidence="4">L/F-transferase</fullName>
    </alternativeName>
    <alternativeName>
        <fullName evidence="4">Leucyltransferase</fullName>
    </alternativeName>
    <alternativeName>
        <fullName evidence="4">Phenyalanyltransferase</fullName>
    </alternativeName>
</protein>
<comment type="catalytic activity">
    <reaction evidence="4">
        <text>N-terminal L-arginyl-[protein] + L-leucyl-tRNA(Leu) = N-terminal L-leucyl-L-arginyl-[protein] + tRNA(Leu) + H(+)</text>
        <dbReference type="Rhea" id="RHEA:50416"/>
        <dbReference type="Rhea" id="RHEA-COMP:9613"/>
        <dbReference type="Rhea" id="RHEA-COMP:9622"/>
        <dbReference type="Rhea" id="RHEA-COMP:12672"/>
        <dbReference type="Rhea" id="RHEA-COMP:12673"/>
        <dbReference type="ChEBI" id="CHEBI:15378"/>
        <dbReference type="ChEBI" id="CHEBI:64719"/>
        <dbReference type="ChEBI" id="CHEBI:78442"/>
        <dbReference type="ChEBI" id="CHEBI:78494"/>
        <dbReference type="ChEBI" id="CHEBI:133044"/>
        <dbReference type="EC" id="2.3.2.6"/>
    </reaction>
</comment>
<dbReference type="Proteomes" id="UP000240009">
    <property type="component" value="Unassembled WGS sequence"/>
</dbReference>
<comment type="caution">
    <text evidence="5">The sequence shown here is derived from an EMBL/GenBank/DDBJ whole genome shotgun (WGS) entry which is preliminary data.</text>
</comment>
<dbReference type="HAMAP" id="MF_00688">
    <property type="entry name" value="Leu_Phe_trans"/>
    <property type="match status" value="1"/>
</dbReference>
<gene>
    <name evidence="4" type="primary">aat</name>
    <name evidence="5" type="ORF">C5Y96_24285</name>
</gene>
<dbReference type="Gene3D" id="3.30.70.3550">
    <property type="entry name" value="Leucyl/phenylalanyl-tRNA-protein transferase, N-terminal domain"/>
    <property type="match status" value="1"/>
</dbReference>
<evidence type="ECO:0000256" key="3">
    <source>
        <dbReference type="ARBA" id="ARBA00023315"/>
    </source>
</evidence>
<comment type="catalytic activity">
    <reaction evidence="4">
        <text>L-phenylalanyl-tRNA(Phe) + an N-terminal L-alpha-aminoacyl-[protein] = an N-terminal L-phenylalanyl-L-alpha-aminoacyl-[protein] + tRNA(Phe)</text>
        <dbReference type="Rhea" id="RHEA:43632"/>
        <dbReference type="Rhea" id="RHEA-COMP:9668"/>
        <dbReference type="Rhea" id="RHEA-COMP:9699"/>
        <dbReference type="Rhea" id="RHEA-COMP:10636"/>
        <dbReference type="Rhea" id="RHEA-COMP:10637"/>
        <dbReference type="ChEBI" id="CHEBI:78442"/>
        <dbReference type="ChEBI" id="CHEBI:78531"/>
        <dbReference type="ChEBI" id="CHEBI:78597"/>
        <dbReference type="ChEBI" id="CHEBI:83561"/>
        <dbReference type="EC" id="2.3.2.6"/>
    </reaction>
</comment>
<name>A0A2S8EZW6_9BACT</name>
<dbReference type="InterPro" id="IPR042221">
    <property type="entry name" value="Leu/Phe-tRNA_Trfase_N"/>
</dbReference>
<sequence>MVSRFFPPAEQADENDLVMVGGRLSSEWLLDAYRHGIFPWPMWGDWMPMTWFSLDPRAIIPLDGLYVSKRLKRTIRSGKFQVTCDTAFRRVMQGCSKPRHKKDGTWITPAMLKAYCKLHEEGHAHSVEVWHEGELAGGIYGVAIGGLFAGESMFHTVRDASKVALAALVSHLNQRGYKLLDIQQWTEHTGSMGAIEIDRGDYLALLENVVDLPVNFGDQLCEIKFFGTSLGD</sequence>
<dbReference type="GO" id="GO:0008914">
    <property type="term" value="F:leucyl-tRNA--protein transferase activity"/>
    <property type="evidence" value="ECO:0007669"/>
    <property type="project" value="UniProtKB-UniRule"/>
</dbReference>
<dbReference type="GO" id="GO:0030163">
    <property type="term" value="P:protein catabolic process"/>
    <property type="evidence" value="ECO:0007669"/>
    <property type="project" value="UniProtKB-UniRule"/>
</dbReference>
<evidence type="ECO:0000256" key="2">
    <source>
        <dbReference type="ARBA" id="ARBA00022679"/>
    </source>
</evidence>
<dbReference type="FunFam" id="3.40.630.70:FF:000001">
    <property type="entry name" value="Leucyl/phenylalanyl-tRNA--protein transferase"/>
    <property type="match status" value="1"/>
</dbReference>
<dbReference type="EC" id="2.3.2.6" evidence="4"/>
<dbReference type="Pfam" id="PF03588">
    <property type="entry name" value="Leu_Phe_trans"/>
    <property type="match status" value="1"/>
</dbReference>
<dbReference type="PANTHER" id="PTHR30098:SF2">
    <property type="entry name" value="LEUCYL_PHENYLALANYL-TRNA--PROTEIN TRANSFERASE"/>
    <property type="match status" value="1"/>
</dbReference>
<dbReference type="InterPro" id="IPR004616">
    <property type="entry name" value="Leu/Phe-tRNA_Trfase"/>
</dbReference>
<comment type="function">
    <text evidence="4">Functions in the N-end rule pathway of protein degradation where it conjugates Leu, Phe and, less efficiently, Met from aminoacyl-tRNAs to the N-termini of proteins containing an N-terminal arginine or lysine.</text>
</comment>
<evidence type="ECO:0000256" key="4">
    <source>
        <dbReference type="HAMAP-Rule" id="MF_00688"/>
    </source>
</evidence>
<dbReference type="InterPro" id="IPR016181">
    <property type="entry name" value="Acyl_CoA_acyltransferase"/>
</dbReference>
<dbReference type="InterPro" id="IPR042203">
    <property type="entry name" value="Leu/Phe-tRNA_Trfase_C"/>
</dbReference>
<evidence type="ECO:0000313" key="5">
    <source>
        <dbReference type="EMBL" id="PQO25463.1"/>
    </source>
</evidence>
<comment type="subcellular location">
    <subcellularLocation>
        <location evidence="4">Cytoplasm</location>
    </subcellularLocation>
</comment>
<keyword evidence="3 4" id="KW-0012">Acyltransferase</keyword>
<proteinExistence type="inferred from homology"/>
<reference evidence="5 6" key="1">
    <citation type="submission" date="2018-02" db="EMBL/GenBank/DDBJ databases">
        <title>Comparative genomes isolates from brazilian mangrove.</title>
        <authorList>
            <person name="Araujo J.E."/>
            <person name="Taketani R.G."/>
            <person name="Silva M.C.P."/>
            <person name="Loureco M.V."/>
            <person name="Andreote F.D."/>
        </authorList>
    </citation>
    <scope>NUCLEOTIDE SEQUENCE [LARGE SCALE GENOMIC DNA]</scope>
    <source>
        <strain evidence="5 6">HEX-2 MGV</strain>
    </source>
</reference>
<evidence type="ECO:0000256" key="1">
    <source>
        <dbReference type="ARBA" id="ARBA00022490"/>
    </source>
</evidence>
<dbReference type="AlphaFoldDB" id="A0A2S8EZW6"/>
<dbReference type="OrthoDB" id="9815825at2"/>
<comment type="catalytic activity">
    <reaction evidence="4">
        <text>N-terminal L-lysyl-[protein] + L-leucyl-tRNA(Leu) = N-terminal L-leucyl-L-lysyl-[protein] + tRNA(Leu) + H(+)</text>
        <dbReference type="Rhea" id="RHEA:12340"/>
        <dbReference type="Rhea" id="RHEA-COMP:9613"/>
        <dbReference type="Rhea" id="RHEA-COMP:9622"/>
        <dbReference type="Rhea" id="RHEA-COMP:12670"/>
        <dbReference type="Rhea" id="RHEA-COMP:12671"/>
        <dbReference type="ChEBI" id="CHEBI:15378"/>
        <dbReference type="ChEBI" id="CHEBI:65249"/>
        <dbReference type="ChEBI" id="CHEBI:78442"/>
        <dbReference type="ChEBI" id="CHEBI:78494"/>
        <dbReference type="ChEBI" id="CHEBI:133043"/>
        <dbReference type="EC" id="2.3.2.6"/>
    </reaction>
</comment>
<dbReference type="NCBIfam" id="TIGR00667">
    <property type="entry name" value="aat"/>
    <property type="match status" value="1"/>
</dbReference>
<organism evidence="5 6">
    <name type="scientific">Blastopirellula marina</name>
    <dbReference type="NCBI Taxonomy" id="124"/>
    <lineage>
        <taxon>Bacteria</taxon>
        <taxon>Pseudomonadati</taxon>
        <taxon>Planctomycetota</taxon>
        <taxon>Planctomycetia</taxon>
        <taxon>Pirellulales</taxon>
        <taxon>Pirellulaceae</taxon>
        <taxon>Blastopirellula</taxon>
    </lineage>
</organism>
<dbReference type="PANTHER" id="PTHR30098">
    <property type="entry name" value="LEUCYL/PHENYLALANYL-TRNA--PROTEIN TRANSFERASE"/>
    <property type="match status" value="1"/>
</dbReference>
<evidence type="ECO:0000313" key="6">
    <source>
        <dbReference type="Proteomes" id="UP000240009"/>
    </source>
</evidence>
<keyword evidence="2 4" id="KW-0808">Transferase</keyword>
<dbReference type="RefSeq" id="WP_105358866.1">
    <property type="nucleotide sequence ID" value="NZ_PUIA01000081.1"/>
</dbReference>
<dbReference type="GO" id="GO:0005737">
    <property type="term" value="C:cytoplasm"/>
    <property type="evidence" value="ECO:0007669"/>
    <property type="project" value="UniProtKB-SubCell"/>
</dbReference>
<dbReference type="SUPFAM" id="SSF55729">
    <property type="entry name" value="Acyl-CoA N-acyltransferases (Nat)"/>
    <property type="match status" value="1"/>
</dbReference>
<comment type="similarity">
    <text evidence="4">Belongs to the L/F-transferase family.</text>
</comment>
<dbReference type="Gene3D" id="3.40.630.70">
    <property type="entry name" value="Leucyl/phenylalanyl-tRNA-protein transferase, C-terminal domain"/>
    <property type="match status" value="1"/>
</dbReference>
<accession>A0A2S8EZW6</accession>
<keyword evidence="1 4" id="KW-0963">Cytoplasm</keyword>
<dbReference type="EMBL" id="PUIA01000081">
    <property type="protein sequence ID" value="PQO25463.1"/>
    <property type="molecule type" value="Genomic_DNA"/>
</dbReference>